<dbReference type="PROSITE" id="PS00615">
    <property type="entry name" value="C_TYPE_LECTIN_1"/>
    <property type="match status" value="1"/>
</dbReference>
<dbReference type="Pfam" id="PF00059">
    <property type="entry name" value="Lectin_C"/>
    <property type="match status" value="2"/>
</dbReference>
<comment type="subcellular location">
    <subcellularLocation>
        <location evidence="1">Cell membrane</location>
        <topology evidence="1">Single-pass type II membrane protein</topology>
    </subcellularLocation>
</comment>
<feature type="domain" description="C-type lectin" evidence="3">
    <location>
        <begin position="231"/>
        <end position="340"/>
    </location>
</feature>
<dbReference type="Proteomes" id="UP000246464">
    <property type="component" value="Chromosome 13"/>
</dbReference>
<keyword evidence="2" id="KW-1015">Disulfide bond</keyword>
<dbReference type="Gene3D" id="3.10.100.10">
    <property type="entry name" value="Mannose-Binding Protein A, subunit A"/>
    <property type="match status" value="2"/>
</dbReference>
<name>A0A2U9C862_SCOMX</name>
<dbReference type="SUPFAM" id="SSF56436">
    <property type="entry name" value="C-type lectin-like"/>
    <property type="match status" value="2"/>
</dbReference>
<evidence type="ECO:0000313" key="5">
    <source>
        <dbReference type="Proteomes" id="UP000246464"/>
    </source>
</evidence>
<dbReference type="InterPro" id="IPR016186">
    <property type="entry name" value="C-type_lectin-like/link_sf"/>
</dbReference>
<dbReference type="EMBL" id="CP026255">
    <property type="protein sequence ID" value="AWP11809.1"/>
    <property type="molecule type" value="Genomic_DNA"/>
</dbReference>
<accession>A0A2U9C862</accession>
<dbReference type="AlphaFoldDB" id="A0A2U9C862"/>
<dbReference type="InterPro" id="IPR001304">
    <property type="entry name" value="C-type_lectin-like"/>
</dbReference>
<organism evidence="4 5">
    <name type="scientific">Scophthalmus maximus</name>
    <name type="common">Turbot</name>
    <name type="synonym">Psetta maxima</name>
    <dbReference type="NCBI Taxonomy" id="52904"/>
    <lineage>
        <taxon>Eukaryota</taxon>
        <taxon>Metazoa</taxon>
        <taxon>Chordata</taxon>
        <taxon>Craniata</taxon>
        <taxon>Vertebrata</taxon>
        <taxon>Euteleostomi</taxon>
        <taxon>Actinopterygii</taxon>
        <taxon>Neopterygii</taxon>
        <taxon>Teleostei</taxon>
        <taxon>Neoteleostei</taxon>
        <taxon>Acanthomorphata</taxon>
        <taxon>Carangaria</taxon>
        <taxon>Pleuronectiformes</taxon>
        <taxon>Pleuronectoidei</taxon>
        <taxon>Scophthalmidae</taxon>
        <taxon>Scophthalmus</taxon>
    </lineage>
</organism>
<evidence type="ECO:0000256" key="2">
    <source>
        <dbReference type="ARBA" id="ARBA00023157"/>
    </source>
</evidence>
<evidence type="ECO:0000313" key="4">
    <source>
        <dbReference type="EMBL" id="AWP11809.1"/>
    </source>
</evidence>
<dbReference type="GO" id="GO:0005886">
    <property type="term" value="C:plasma membrane"/>
    <property type="evidence" value="ECO:0007669"/>
    <property type="project" value="UniProtKB-SubCell"/>
</dbReference>
<dbReference type="PROSITE" id="PS50041">
    <property type="entry name" value="C_TYPE_LECTIN_2"/>
    <property type="match status" value="2"/>
</dbReference>
<keyword evidence="5" id="KW-1185">Reference proteome</keyword>
<dbReference type="InterPro" id="IPR016187">
    <property type="entry name" value="CTDL_fold"/>
</dbReference>
<gene>
    <name evidence="4" type="ORF">SMAX5B_009430</name>
</gene>
<dbReference type="PANTHER" id="PTHR45710">
    <property type="entry name" value="C-TYPE LECTIN DOMAIN-CONTAINING PROTEIN 180"/>
    <property type="match status" value="1"/>
</dbReference>
<protein>
    <submittedName>
        <fullName evidence="4">Putative ladderlectin-like</fullName>
    </submittedName>
</protein>
<dbReference type="CDD" id="cd00037">
    <property type="entry name" value="CLECT"/>
    <property type="match status" value="2"/>
</dbReference>
<sequence length="344" mass="38218">MDFHVIEAVEPAQAPLELQEENQVEAVEPAQAPLELQEENQVAEIEVGVAAPEVEAPEKSGEMALSVKGRFFACPTGWVRYKNSCYLYVSTGKSWSSAAAHCDSLGATLASVKNVFDYSFLQDLTRRAGSTVAWMGGFYFQGWRWVDQSLFNYNYWNSQNSVSSYPCIYLNARVEADEAAQAPLELQEENQVAEIEVGVAAPGVEGPEKSGEAALSVEGRFFACPTGWVRYKNSCYLYVSAGRSWSSAAAYCTSLGASLSSVHNVFDYSFLQDLTRRSGGSVAWMGGIYFQGWRWMDQSTFNYNFWSTQHTVSRYQCVHVNTRAGWSNNNCAIAWPSICMTRSC</sequence>
<evidence type="ECO:0000259" key="3">
    <source>
        <dbReference type="PROSITE" id="PS50041"/>
    </source>
</evidence>
<dbReference type="PANTHER" id="PTHR45710:SF26">
    <property type="entry name" value="RH26557P"/>
    <property type="match status" value="1"/>
</dbReference>
<reference evidence="4 5" key="1">
    <citation type="submission" date="2017-12" db="EMBL/GenBank/DDBJ databases">
        <title>Integrating genomic resources of turbot (Scophthalmus maximus) in depth evaluation of genetic and physical mapping variation across individuals.</title>
        <authorList>
            <person name="Martinez P."/>
        </authorList>
    </citation>
    <scope>NUCLEOTIDE SEQUENCE [LARGE SCALE GENOMIC DNA]</scope>
</reference>
<feature type="domain" description="C-type lectin" evidence="3">
    <location>
        <begin position="81"/>
        <end position="170"/>
    </location>
</feature>
<dbReference type="InterPro" id="IPR050828">
    <property type="entry name" value="C-type_lectin/matrix_domain"/>
</dbReference>
<evidence type="ECO:0000256" key="1">
    <source>
        <dbReference type="ARBA" id="ARBA00004401"/>
    </source>
</evidence>
<proteinExistence type="predicted"/>
<dbReference type="SMART" id="SM00034">
    <property type="entry name" value="CLECT"/>
    <property type="match status" value="2"/>
</dbReference>
<dbReference type="STRING" id="52904.ENSSMAP00000019414"/>
<dbReference type="InterPro" id="IPR018378">
    <property type="entry name" value="C-type_lectin_CS"/>
</dbReference>